<evidence type="ECO:0000313" key="1">
    <source>
        <dbReference type="EMBL" id="WWF02843.1"/>
    </source>
</evidence>
<reference evidence="1 2" key="1">
    <citation type="submission" date="2022-09" db="EMBL/GenBank/DDBJ databases">
        <authorList>
            <person name="Giprobiosintez L."/>
        </authorList>
    </citation>
    <scope>NUCLEOTIDE SEQUENCE [LARGE SCALE GENOMIC DNA]</scope>
    <source>
        <strain evidence="2">VKPM-B-12549 (GBS-15)</strain>
    </source>
</reference>
<dbReference type="SUPFAM" id="SSF81606">
    <property type="entry name" value="PP2C-like"/>
    <property type="match status" value="1"/>
</dbReference>
<dbReference type="Gene3D" id="3.60.40.10">
    <property type="entry name" value="PPM-type phosphatase domain"/>
    <property type="match status" value="1"/>
</dbReference>
<protein>
    <submittedName>
        <fullName evidence="1">Uncharacterized protein</fullName>
    </submittedName>
</protein>
<evidence type="ECO:0000313" key="2">
    <source>
        <dbReference type="Proteomes" id="UP001359308"/>
    </source>
</evidence>
<dbReference type="InterPro" id="IPR036457">
    <property type="entry name" value="PPM-type-like_dom_sf"/>
</dbReference>
<dbReference type="RefSeq" id="WP_198323096.1">
    <property type="nucleotide sequence ID" value="NZ_CP104311.1"/>
</dbReference>
<name>A0ABZ2F8L8_METCP</name>
<keyword evidence="2" id="KW-1185">Reference proteome</keyword>
<organism evidence="1 2">
    <name type="scientific">Methylococcus capsulatus</name>
    <dbReference type="NCBI Taxonomy" id="414"/>
    <lineage>
        <taxon>Bacteria</taxon>
        <taxon>Pseudomonadati</taxon>
        <taxon>Pseudomonadota</taxon>
        <taxon>Gammaproteobacteria</taxon>
        <taxon>Methylococcales</taxon>
        <taxon>Methylococcaceae</taxon>
        <taxon>Methylococcus</taxon>
    </lineage>
</organism>
<sequence>MKVLFAGQVPKDSSFPDANEDAFVLATDIGRVAVSDGASESFDSKTWAHLLTARFVRHPELSASWLTDAVADYLVQFDLAQMSWSKQAAFDRGSFATLLGIEEFRDHGTVDVLGVGDSLAVLLDGVDFVDSFPYLRAEEFQQRPELFSTNSTLNTFFSSPDFFSRHHKTWCIKDSTAPIVLCMTDALGEWALRHAQEGRPVWQMLAGIEDVPSLEALVLQERLTKSMRIDDTTLVRLSFATADGNDLPNS</sequence>
<proteinExistence type="predicted"/>
<gene>
    <name evidence="1" type="ORF">N4J17_04310</name>
</gene>
<dbReference type="Proteomes" id="UP001359308">
    <property type="component" value="Chromosome"/>
</dbReference>
<accession>A0ABZ2F8L8</accession>
<dbReference type="EMBL" id="CP104311">
    <property type="protein sequence ID" value="WWF02843.1"/>
    <property type="molecule type" value="Genomic_DNA"/>
</dbReference>